<sequence length="105" mass="12241">MTALKIKLVLAKRASQKKCAWLKALRDSSDKFFTVFKGSQALDMYIIDKVFMVISNIHFYHMSMGITVDFFVVFDPYPFLDFANIYPSQVIIDVRDEYLVDEPED</sequence>
<dbReference type="Proteomes" id="UP000886885">
    <property type="component" value="Chromosome 1A"/>
</dbReference>
<gene>
    <name evidence="1" type="ORF">POTOM_001993</name>
</gene>
<dbReference type="EMBL" id="JAAWWB010000001">
    <property type="protein sequence ID" value="KAG6792834.1"/>
    <property type="molecule type" value="Genomic_DNA"/>
</dbReference>
<accession>A0A8X8DIV9</accession>
<evidence type="ECO:0000313" key="1">
    <source>
        <dbReference type="EMBL" id="KAG6792834.1"/>
    </source>
</evidence>
<evidence type="ECO:0000313" key="2">
    <source>
        <dbReference type="Proteomes" id="UP000886885"/>
    </source>
</evidence>
<organism evidence="1 2">
    <name type="scientific">Populus tomentosa</name>
    <name type="common">Chinese white poplar</name>
    <dbReference type="NCBI Taxonomy" id="118781"/>
    <lineage>
        <taxon>Eukaryota</taxon>
        <taxon>Viridiplantae</taxon>
        <taxon>Streptophyta</taxon>
        <taxon>Embryophyta</taxon>
        <taxon>Tracheophyta</taxon>
        <taxon>Spermatophyta</taxon>
        <taxon>Magnoliopsida</taxon>
        <taxon>eudicotyledons</taxon>
        <taxon>Gunneridae</taxon>
        <taxon>Pentapetalae</taxon>
        <taxon>rosids</taxon>
        <taxon>fabids</taxon>
        <taxon>Malpighiales</taxon>
        <taxon>Salicaceae</taxon>
        <taxon>Saliceae</taxon>
        <taxon>Populus</taxon>
    </lineage>
</organism>
<protein>
    <submittedName>
        <fullName evidence="1">Uncharacterized protein</fullName>
    </submittedName>
</protein>
<name>A0A8X8DIV9_POPTO</name>
<comment type="caution">
    <text evidence="1">The sequence shown here is derived from an EMBL/GenBank/DDBJ whole genome shotgun (WGS) entry which is preliminary data.</text>
</comment>
<reference evidence="1" key="1">
    <citation type="journal article" date="2020" name="bioRxiv">
        <title>Hybrid origin of Populus tomentosa Carr. identified through genome sequencing and phylogenomic analysis.</title>
        <authorList>
            <person name="An X."/>
            <person name="Gao K."/>
            <person name="Chen Z."/>
            <person name="Li J."/>
            <person name="Yang X."/>
            <person name="Yang X."/>
            <person name="Zhou J."/>
            <person name="Guo T."/>
            <person name="Zhao T."/>
            <person name="Huang S."/>
            <person name="Miao D."/>
            <person name="Khan W.U."/>
            <person name="Rao P."/>
            <person name="Ye M."/>
            <person name="Lei B."/>
            <person name="Liao W."/>
            <person name="Wang J."/>
            <person name="Ji L."/>
            <person name="Li Y."/>
            <person name="Guo B."/>
            <person name="Mustafa N.S."/>
            <person name="Li S."/>
            <person name="Yun Q."/>
            <person name="Keller S.R."/>
            <person name="Mao J."/>
            <person name="Zhang R."/>
            <person name="Strauss S.H."/>
        </authorList>
    </citation>
    <scope>NUCLEOTIDE SEQUENCE</scope>
    <source>
        <strain evidence="1">GM15</strain>
        <tissue evidence="1">Leaf</tissue>
    </source>
</reference>
<proteinExistence type="predicted"/>
<dbReference type="AlphaFoldDB" id="A0A8X8DIV9"/>
<keyword evidence="2" id="KW-1185">Reference proteome</keyword>